<gene>
    <name evidence="2" type="ORF">SCF082_LOCUS21449</name>
</gene>
<evidence type="ECO:0000256" key="1">
    <source>
        <dbReference type="SAM" id="MobiDB-lite"/>
    </source>
</evidence>
<dbReference type="InterPro" id="IPR001806">
    <property type="entry name" value="Small_GTPase"/>
</dbReference>
<accession>A0ABP0LAZ9</accession>
<evidence type="ECO:0000313" key="2">
    <source>
        <dbReference type="EMBL" id="CAK9035793.1"/>
    </source>
</evidence>
<feature type="compositionally biased region" description="Basic residues" evidence="1">
    <location>
        <begin position="256"/>
        <end position="265"/>
    </location>
</feature>
<feature type="region of interest" description="Disordered" evidence="1">
    <location>
        <begin position="49"/>
        <end position="103"/>
    </location>
</feature>
<proteinExistence type="predicted"/>
<feature type="compositionally biased region" description="Low complexity" evidence="1">
    <location>
        <begin position="141"/>
        <end position="156"/>
    </location>
</feature>
<dbReference type="Pfam" id="PF00071">
    <property type="entry name" value="Ras"/>
    <property type="match status" value="1"/>
</dbReference>
<feature type="compositionally biased region" description="Basic and acidic residues" evidence="1">
    <location>
        <begin position="69"/>
        <end position="84"/>
    </location>
</feature>
<dbReference type="Gene3D" id="3.40.50.300">
    <property type="entry name" value="P-loop containing nucleotide triphosphate hydrolases"/>
    <property type="match status" value="1"/>
</dbReference>
<feature type="region of interest" description="Disordered" evidence="1">
    <location>
        <begin position="1"/>
        <end position="24"/>
    </location>
</feature>
<keyword evidence="3" id="KW-1185">Reference proteome</keyword>
<evidence type="ECO:0000313" key="3">
    <source>
        <dbReference type="Proteomes" id="UP001642464"/>
    </source>
</evidence>
<sequence>MAATAWLQRPGPRRRTQHSQRRPWRLPGASCRISLWHVPLQSPWRFGRNANAPRALPSPESPSPSELLKNPERRPRPTTADRFRRGGLQPGERGLRRSDTKSSLLSEASYHGTIDLTGDAVHSGRGGAQEWSGEEEPPIVRSAAPSRPQSAPSYRRTQTPPQLGAKEVSDWMRLGRSPWQPRKDANSVVTYKTSATSKATKRYLVRTDVPQAGGQEQLQSRTTQRQSARFMDYLWQVVTKPAEPMAQGEQPISQRQRAKNIRRNSKSGVKQVERPQRQEMQQQEETKARSRPSSAISQLNLAQCSGQSSPPVDRCESAAQATFFRRVDGHACDSGCPGPSTASQPDVAVLDERPSFIGGLFPKFASETHERQVARAPVPLDDSQTVKHLRNAGGAAAEHLLRMAEGKYDSSVVRCLVGTHGDLDDLEVTEDEVARLAEELNCTYHLMSCRRPAAVDEVFSSCLRRYLELYGRETTHSQEDADGKRCSCQIM</sequence>
<organism evidence="2 3">
    <name type="scientific">Durusdinium trenchii</name>
    <dbReference type="NCBI Taxonomy" id="1381693"/>
    <lineage>
        <taxon>Eukaryota</taxon>
        <taxon>Sar</taxon>
        <taxon>Alveolata</taxon>
        <taxon>Dinophyceae</taxon>
        <taxon>Suessiales</taxon>
        <taxon>Symbiodiniaceae</taxon>
        <taxon>Durusdinium</taxon>
    </lineage>
</organism>
<protein>
    <submittedName>
        <fullName evidence="2">Uncharacterized protein</fullName>
    </submittedName>
</protein>
<dbReference type="SUPFAM" id="SSF52540">
    <property type="entry name" value="P-loop containing nucleoside triphosphate hydrolases"/>
    <property type="match status" value="1"/>
</dbReference>
<dbReference type="InterPro" id="IPR027417">
    <property type="entry name" value="P-loop_NTPase"/>
</dbReference>
<feature type="region of interest" description="Disordered" evidence="1">
    <location>
        <begin position="116"/>
        <end position="165"/>
    </location>
</feature>
<feature type="compositionally biased region" description="Polar residues" evidence="1">
    <location>
        <begin position="291"/>
        <end position="310"/>
    </location>
</feature>
<dbReference type="EMBL" id="CAXAMM010015224">
    <property type="protein sequence ID" value="CAK9035793.1"/>
    <property type="molecule type" value="Genomic_DNA"/>
</dbReference>
<name>A0ABP0LAZ9_9DINO</name>
<feature type="compositionally biased region" description="Basic residues" evidence="1">
    <location>
        <begin position="11"/>
        <end position="24"/>
    </location>
</feature>
<reference evidence="2 3" key="1">
    <citation type="submission" date="2024-02" db="EMBL/GenBank/DDBJ databases">
        <authorList>
            <person name="Chen Y."/>
            <person name="Shah S."/>
            <person name="Dougan E. K."/>
            <person name="Thang M."/>
            <person name="Chan C."/>
        </authorList>
    </citation>
    <scope>NUCLEOTIDE SEQUENCE [LARGE SCALE GENOMIC DNA]</scope>
</reference>
<comment type="caution">
    <text evidence="2">The sequence shown here is derived from an EMBL/GenBank/DDBJ whole genome shotgun (WGS) entry which is preliminary data.</text>
</comment>
<dbReference type="Proteomes" id="UP001642464">
    <property type="component" value="Unassembled WGS sequence"/>
</dbReference>
<feature type="region of interest" description="Disordered" evidence="1">
    <location>
        <begin position="242"/>
        <end position="313"/>
    </location>
</feature>